<evidence type="ECO:0000256" key="3">
    <source>
        <dbReference type="ARBA" id="ARBA00022840"/>
    </source>
</evidence>
<dbReference type="GO" id="GO:0000082">
    <property type="term" value="P:G1/S transition of mitotic cell cycle"/>
    <property type="evidence" value="ECO:0007669"/>
    <property type="project" value="TreeGrafter"/>
</dbReference>
<dbReference type="EC" id="2.7.11.22" evidence="1"/>
<comment type="catalytic activity">
    <reaction evidence="5">
        <text>L-seryl-[protein] + ATP = O-phospho-L-seryl-[protein] + ADP + H(+)</text>
        <dbReference type="Rhea" id="RHEA:17989"/>
        <dbReference type="Rhea" id="RHEA-COMP:9863"/>
        <dbReference type="Rhea" id="RHEA-COMP:11604"/>
        <dbReference type="ChEBI" id="CHEBI:15378"/>
        <dbReference type="ChEBI" id="CHEBI:29999"/>
        <dbReference type="ChEBI" id="CHEBI:30616"/>
        <dbReference type="ChEBI" id="CHEBI:83421"/>
        <dbReference type="ChEBI" id="CHEBI:456216"/>
        <dbReference type="EC" id="2.7.11.22"/>
    </reaction>
</comment>
<dbReference type="GeneID" id="80914631"/>
<evidence type="ECO:0000313" key="7">
    <source>
        <dbReference type="Proteomes" id="UP001140513"/>
    </source>
</evidence>
<sequence>MRNPQYGSMTLVKCRDYTDIVKGDYEKLCEEAITSLGAPPIDFHPYQDEDYVPTPSGMDIGEYRNAVYHREGLFSVIYKAITAKFEGYFASFGTTGKVVALKVTTPSHMEPPHDSKREARILALAASDRVIPPSWKRFMNPVQDSPPELLFGNKKYGCELDLWAAGCTVAEALVPDHPTLFDSGELGSDLALISSVFSSLGTPDLSVWPEAAEFPDWGKVQFIEFPTQPWSSLLPGTLDIEQDLVSQLVRYESGSRLKAAQVRLYTTSVMEWKLT</sequence>
<dbReference type="GO" id="GO:0010389">
    <property type="term" value="P:regulation of G2/M transition of mitotic cell cycle"/>
    <property type="evidence" value="ECO:0007669"/>
    <property type="project" value="TreeGrafter"/>
</dbReference>
<dbReference type="GO" id="GO:0000307">
    <property type="term" value="C:cyclin-dependent protein kinase holoenzyme complex"/>
    <property type="evidence" value="ECO:0007669"/>
    <property type="project" value="TreeGrafter"/>
</dbReference>
<dbReference type="GO" id="GO:0030332">
    <property type="term" value="F:cyclin binding"/>
    <property type="evidence" value="ECO:0007669"/>
    <property type="project" value="TreeGrafter"/>
</dbReference>
<dbReference type="InterPro" id="IPR050108">
    <property type="entry name" value="CDK"/>
</dbReference>
<dbReference type="GO" id="GO:0005634">
    <property type="term" value="C:nucleus"/>
    <property type="evidence" value="ECO:0007669"/>
    <property type="project" value="TreeGrafter"/>
</dbReference>
<comment type="caution">
    <text evidence="6">The sequence shown here is derived from an EMBL/GenBank/DDBJ whole genome shotgun (WGS) entry which is preliminary data.</text>
</comment>
<dbReference type="InterPro" id="IPR011009">
    <property type="entry name" value="Kinase-like_dom_sf"/>
</dbReference>
<protein>
    <recommendedName>
        <fullName evidence="1">cyclin-dependent kinase</fullName>
        <ecNumber evidence="1">2.7.11.22</ecNumber>
    </recommendedName>
</protein>
<proteinExistence type="predicted"/>
<dbReference type="Proteomes" id="UP001140513">
    <property type="component" value="Unassembled WGS sequence"/>
</dbReference>
<dbReference type="PANTHER" id="PTHR24056">
    <property type="entry name" value="CELL DIVISION PROTEIN KINASE"/>
    <property type="match status" value="1"/>
</dbReference>
<gene>
    <name evidence="6" type="primary">CSK1</name>
    <name evidence="6" type="ORF">N0V89_011101</name>
</gene>
<evidence type="ECO:0000256" key="4">
    <source>
        <dbReference type="ARBA" id="ARBA00047811"/>
    </source>
</evidence>
<keyword evidence="2" id="KW-0547">Nucleotide-binding</keyword>
<dbReference type="EMBL" id="JAPEUX010000008">
    <property type="protein sequence ID" value="KAJ4347163.1"/>
    <property type="molecule type" value="Genomic_DNA"/>
</dbReference>
<dbReference type="GO" id="GO:0005737">
    <property type="term" value="C:cytoplasm"/>
    <property type="evidence" value="ECO:0007669"/>
    <property type="project" value="TreeGrafter"/>
</dbReference>
<reference evidence="6" key="1">
    <citation type="submission" date="2022-10" db="EMBL/GenBank/DDBJ databases">
        <title>Tapping the CABI collections for fungal endophytes: first genome assemblies for Collariella, Neodidymelliopsis, Ascochyta clinopodiicola, Didymella pomorum, Didymosphaeria variabile, Neocosmospora piperis and Neocucurbitaria cava.</title>
        <authorList>
            <person name="Hill R."/>
        </authorList>
    </citation>
    <scope>NUCLEOTIDE SEQUENCE</scope>
    <source>
        <strain evidence="6">IMI 356815</strain>
    </source>
</reference>
<dbReference type="Gene3D" id="1.10.510.10">
    <property type="entry name" value="Transferase(Phosphotransferase) domain 1"/>
    <property type="match status" value="1"/>
</dbReference>
<dbReference type="GO" id="GO:0007165">
    <property type="term" value="P:signal transduction"/>
    <property type="evidence" value="ECO:0007669"/>
    <property type="project" value="TreeGrafter"/>
</dbReference>
<evidence type="ECO:0000313" key="6">
    <source>
        <dbReference type="EMBL" id="KAJ4347163.1"/>
    </source>
</evidence>
<evidence type="ECO:0000256" key="1">
    <source>
        <dbReference type="ARBA" id="ARBA00012425"/>
    </source>
</evidence>
<evidence type="ECO:0000256" key="2">
    <source>
        <dbReference type="ARBA" id="ARBA00022741"/>
    </source>
</evidence>
<dbReference type="GO" id="GO:0005524">
    <property type="term" value="F:ATP binding"/>
    <property type="evidence" value="ECO:0007669"/>
    <property type="project" value="UniProtKB-KW"/>
</dbReference>
<keyword evidence="3" id="KW-0067">ATP-binding</keyword>
<dbReference type="OrthoDB" id="413582at2759"/>
<evidence type="ECO:0000256" key="5">
    <source>
        <dbReference type="ARBA" id="ARBA00048367"/>
    </source>
</evidence>
<name>A0A9W8XCV9_9PLEO</name>
<accession>A0A9W8XCV9</accession>
<keyword evidence="6" id="KW-0418">Kinase</keyword>
<dbReference type="GO" id="GO:0010468">
    <property type="term" value="P:regulation of gene expression"/>
    <property type="evidence" value="ECO:0007669"/>
    <property type="project" value="TreeGrafter"/>
</dbReference>
<dbReference type="RefSeq" id="XP_056066963.1">
    <property type="nucleotide sequence ID" value="XM_056219836.1"/>
</dbReference>
<dbReference type="AlphaFoldDB" id="A0A9W8XCV9"/>
<dbReference type="SUPFAM" id="SSF56112">
    <property type="entry name" value="Protein kinase-like (PK-like)"/>
    <property type="match status" value="2"/>
</dbReference>
<dbReference type="GO" id="GO:0004693">
    <property type="term" value="F:cyclin-dependent protein serine/threonine kinase activity"/>
    <property type="evidence" value="ECO:0007669"/>
    <property type="project" value="UniProtKB-EC"/>
</dbReference>
<keyword evidence="6" id="KW-0808">Transferase</keyword>
<keyword evidence="7" id="KW-1185">Reference proteome</keyword>
<comment type="catalytic activity">
    <reaction evidence="4">
        <text>L-threonyl-[protein] + ATP = O-phospho-L-threonyl-[protein] + ADP + H(+)</text>
        <dbReference type="Rhea" id="RHEA:46608"/>
        <dbReference type="Rhea" id="RHEA-COMP:11060"/>
        <dbReference type="Rhea" id="RHEA-COMP:11605"/>
        <dbReference type="ChEBI" id="CHEBI:15378"/>
        <dbReference type="ChEBI" id="CHEBI:30013"/>
        <dbReference type="ChEBI" id="CHEBI:30616"/>
        <dbReference type="ChEBI" id="CHEBI:61977"/>
        <dbReference type="ChEBI" id="CHEBI:456216"/>
        <dbReference type="EC" id="2.7.11.22"/>
    </reaction>
</comment>
<dbReference type="PANTHER" id="PTHR24056:SF576">
    <property type="entry name" value="SERINE_THREONINE-PROTEIN KINASE CSK1"/>
    <property type="match status" value="1"/>
</dbReference>
<organism evidence="6 7">
    <name type="scientific">Didymosphaeria variabile</name>
    <dbReference type="NCBI Taxonomy" id="1932322"/>
    <lineage>
        <taxon>Eukaryota</taxon>
        <taxon>Fungi</taxon>
        <taxon>Dikarya</taxon>
        <taxon>Ascomycota</taxon>
        <taxon>Pezizomycotina</taxon>
        <taxon>Dothideomycetes</taxon>
        <taxon>Pleosporomycetidae</taxon>
        <taxon>Pleosporales</taxon>
        <taxon>Massarineae</taxon>
        <taxon>Didymosphaeriaceae</taxon>
        <taxon>Didymosphaeria</taxon>
    </lineage>
</organism>